<dbReference type="STRING" id="1802270.A3C07_04280"/>
<dbReference type="Proteomes" id="UP000179023">
    <property type="component" value="Unassembled WGS sequence"/>
</dbReference>
<dbReference type="EMBL" id="MHQI01000018">
    <property type="protein sequence ID" value="OHA00354.1"/>
    <property type="molecule type" value="Genomic_DNA"/>
</dbReference>
<proteinExistence type="predicted"/>
<protein>
    <submittedName>
        <fullName evidence="1">Uncharacterized protein</fullName>
    </submittedName>
</protein>
<evidence type="ECO:0000313" key="1">
    <source>
        <dbReference type="EMBL" id="OHA00354.1"/>
    </source>
</evidence>
<gene>
    <name evidence="1" type="ORF">A3C07_04280</name>
</gene>
<comment type="caution">
    <text evidence="1">The sequence shown here is derived from an EMBL/GenBank/DDBJ whole genome shotgun (WGS) entry which is preliminary data.</text>
</comment>
<name>A0A1G2KM58_9BACT</name>
<organism evidence="1 2">
    <name type="scientific">Candidatus Sungbacteria bacterium RIFCSPHIGHO2_02_FULL_47_11</name>
    <dbReference type="NCBI Taxonomy" id="1802270"/>
    <lineage>
        <taxon>Bacteria</taxon>
        <taxon>Candidatus Sungiibacteriota</taxon>
    </lineage>
</organism>
<evidence type="ECO:0000313" key="2">
    <source>
        <dbReference type="Proteomes" id="UP000179023"/>
    </source>
</evidence>
<dbReference type="AlphaFoldDB" id="A0A1G2KM58"/>
<accession>A0A1G2KM58</accession>
<reference evidence="1 2" key="1">
    <citation type="journal article" date="2016" name="Nat. Commun.">
        <title>Thousands of microbial genomes shed light on interconnected biogeochemical processes in an aquifer system.</title>
        <authorList>
            <person name="Anantharaman K."/>
            <person name="Brown C.T."/>
            <person name="Hug L.A."/>
            <person name="Sharon I."/>
            <person name="Castelle C.J."/>
            <person name="Probst A.J."/>
            <person name="Thomas B.C."/>
            <person name="Singh A."/>
            <person name="Wilkins M.J."/>
            <person name="Karaoz U."/>
            <person name="Brodie E.L."/>
            <person name="Williams K.H."/>
            <person name="Hubbard S.S."/>
            <person name="Banfield J.F."/>
        </authorList>
    </citation>
    <scope>NUCLEOTIDE SEQUENCE [LARGE SCALE GENOMIC DNA]</scope>
</reference>
<sequence>MKDTFIEQSDGRAQLWKQLDEGDFEVLVRFLKYYHGEESQKLFDAGELEAIHKELAERIWTVFFGDRASGAQFALGFIKSCARIPFHIDFFRALIFFPNRQDVSERTKREVSLFLEDSLLKHPNFSSIGFSLSDVKKIWLAQSESVRIILKRVLNAWEEKIRKSQEEHAC</sequence>